<evidence type="ECO:0000256" key="7">
    <source>
        <dbReference type="ARBA" id="ARBA00022840"/>
    </source>
</evidence>
<dbReference type="InterPro" id="IPR037051">
    <property type="entry name" value="4-carb_acid_sugar_kinase_N_sf"/>
</dbReference>
<evidence type="ECO:0000256" key="4">
    <source>
        <dbReference type="ARBA" id="ARBA00022723"/>
    </source>
</evidence>
<dbReference type="Gene3D" id="3.40.980.20">
    <property type="entry name" value="Four-carbon acid sugar kinase, nucleotide binding domain"/>
    <property type="match status" value="1"/>
</dbReference>
<dbReference type="Pfam" id="PF04166">
    <property type="entry name" value="PdxA"/>
    <property type="match status" value="1"/>
</dbReference>
<keyword evidence="3" id="KW-0808">Transferase</keyword>
<evidence type="ECO:0000256" key="3">
    <source>
        <dbReference type="ARBA" id="ARBA00022679"/>
    </source>
</evidence>
<keyword evidence="8" id="KW-0560">Oxidoreductase</keyword>
<keyword evidence="15" id="KW-1185">Reference proteome</keyword>
<dbReference type="PANTHER" id="PTHR30004:SF6">
    <property type="entry name" value="D-THREONATE 4-PHOSPHATE DEHYDROGENASE"/>
    <property type="match status" value="1"/>
</dbReference>
<feature type="region of interest" description="Disordered" evidence="11">
    <location>
        <begin position="210"/>
        <end position="236"/>
    </location>
</feature>
<proteinExistence type="inferred from homology"/>
<comment type="similarity">
    <text evidence="1">Belongs to the four-carbon acid sugar kinase family.</text>
</comment>
<protein>
    <recommendedName>
        <fullName evidence="16">4-hydroxythreonine-4-phosphate dehydrogenase PdxA</fullName>
    </recommendedName>
</protein>
<dbReference type="Gene3D" id="3.40.50.10840">
    <property type="entry name" value="Putative sugar-binding, N-terminal domain"/>
    <property type="match status" value="1"/>
</dbReference>
<keyword evidence="9" id="KW-0520">NAD</keyword>
<dbReference type="Pfam" id="PF17042">
    <property type="entry name" value="NBD_C"/>
    <property type="match status" value="1"/>
</dbReference>
<evidence type="ECO:0000259" key="12">
    <source>
        <dbReference type="Pfam" id="PF07005"/>
    </source>
</evidence>
<evidence type="ECO:0000256" key="11">
    <source>
        <dbReference type="SAM" id="MobiDB-lite"/>
    </source>
</evidence>
<dbReference type="Pfam" id="PF07005">
    <property type="entry name" value="SBD_N"/>
    <property type="match status" value="1"/>
</dbReference>
<keyword evidence="7" id="KW-0067">ATP-binding</keyword>
<sequence>MSAGESGVLVIADDLSGAAEVAATLDPGTPIVLTPSSAESATGSDDAIAEANAGAESDRPFAEAAHTDPRDLVVDLDCRYLPAESAGARTSAALHDFGSSRATLIKVDSLLRGNIRAALAAAVGHASGPVIFAPALPQQSRTVIGGVPFDNGIRLSSTRAWSLEDGSAPELLSDLCPVPARHLDLDELRSLPGTNAADVFDDADRLDDADSRDAAVSSDAADSRDAPASSEASVDVSNVGVGGDRLITADAETMEDLTRIVALAEATSAILVGTSALARALAERRRAGLTAPSDASALADAGDTAAERPDPSSFPRTPTRVLTLLGTAAERIETQIAHLRDHSDTRVLDFPATEVAAWADDPHSLDDSAARVRAALAESHLVVRLTDTGASVDPRPLPGLLAELTTRALSGFGPIALAAAGGETARAVFDRLGVHRIETIREIHPGAVLSTVGTASASIADDVDLASVVTRPGGQGGPDSLTLIHAALSTGEPTTTTAATVANHEGESMNALPTVAVTMGDGAGVGPEICIAACLDPSVLAVAAPVVIGDAARLEQAAQVLGTAVEIRRVDSPAEAEHVPGVINVIDLALLPADLPWGELSPVAGDAAFRYIERAAQLAMSGEVQAICTAPLNKEALHSAGHKYPGHTEMLAALTGTEEVSMMLSSPKLRVIHVTTHIGLIDAVAKIQPGLVERTVRRGHDALVRAGLERPHIGVCAINPHAGENGLFGYGEEEEKITPAITKLRADGIDAVGPLSADTAFFLAGRGDYDLIVAMYHDQGHGPIKVLGIDAGVNITVGLPVIRTSVDHGTAFDIAGTGKVDTESMSEAMRQAAALAVV</sequence>
<keyword evidence="10" id="KW-0119">Carbohydrate metabolism</keyword>
<evidence type="ECO:0000256" key="9">
    <source>
        <dbReference type="ARBA" id="ARBA00023027"/>
    </source>
</evidence>
<dbReference type="InterPro" id="IPR042213">
    <property type="entry name" value="NBD_C_sf"/>
</dbReference>
<dbReference type="Proteomes" id="UP000632322">
    <property type="component" value="Unassembled WGS sequence"/>
</dbReference>
<feature type="domain" description="Four-carbon acid sugar kinase N-terminal" evidence="12">
    <location>
        <begin position="9"/>
        <end position="281"/>
    </location>
</feature>
<comment type="caution">
    <text evidence="14">The sequence shown here is derived from an EMBL/GenBank/DDBJ whole genome shotgun (WGS) entry which is preliminary data.</text>
</comment>
<dbReference type="Gene3D" id="3.40.718.10">
    <property type="entry name" value="Isopropylmalate Dehydrogenase"/>
    <property type="match status" value="1"/>
</dbReference>
<dbReference type="NCBIfam" id="TIGR00557">
    <property type="entry name" value="pdxA"/>
    <property type="match status" value="1"/>
</dbReference>
<keyword evidence="6" id="KW-0418">Kinase</keyword>
<evidence type="ECO:0000256" key="10">
    <source>
        <dbReference type="ARBA" id="ARBA00023277"/>
    </source>
</evidence>
<dbReference type="InterPro" id="IPR010737">
    <property type="entry name" value="4-carb_acid_sugar_kinase_N"/>
</dbReference>
<dbReference type="InterPro" id="IPR031475">
    <property type="entry name" value="NBD_C"/>
</dbReference>
<dbReference type="EMBL" id="BMJG01000005">
    <property type="protein sequence ID" value="GGC36581.1"/>
    <property type="molecule type" value="Genomic_DNA"/>
</dbReference>
<dbReference type="InterPro" id="IPR005255">
    <property type="entry name" value="PdxA_fam"/>
</dbReference>
<organism evidence="14 15">
    <name type="scientific">Brevibacterium sediminis</name>
    <dbReference type="NCBI Taxonomy" id="1857024"/>
    <lineage>
        <taxon>Bacteria</taxon>
        <taxon>Bacillati</taxon>
        <taxon>Actinomycetota</taxon>
        <taxon>Actinomycetes</taxon>
        <taxon>Micrococcales</taxon>
        <taxon>Brevibacteriaceae</taxon>
        <taxon>Brevibacterium</taxon>
    </lineage>
</organism>
<evidence type="ECO:0000259" key="13">
    <source>
        <dbReference type="Pfam" id="PF17042"/>
    </source>
</evidence>
<dbReference type="SUPFAM" id="SSF53659">
    <property type="entry name" value="Isocitrate/Isopropylmalate dehydrogenase-like"/>
    <property type="match status" value="1"/>
</dbReference>
<feature type="region of interest" description="Disordered" evidence="11">
    <location>
        <begin position="289"/>
        <end position="317"/>
    </location>
</feature>
<feature type="compositionally biased region" description="Low complexity" evidence="11">
    <location>
        <begin position="214"/>
        <end position="236"/>
    </location>
</feature>
<feature type="domain" description="Four-carbon acid sugar kinase nucleotide binding" evidence="13">
    <location>
        <begin position="322"/>
        <end position="481"/>
    </location>
</feature>
<evidence type="ECO:0000256" key="5">
    <source>
        <dbReference type="ARBA" id="ARBA00022741"/>
    </source>
</evidence>
<evidence type="ECO:0000256" key="2">
    <source>
        <dbReference type="ARBA" id="ARBA00009464"/>
    </source>
</evidence>
<evidence type="ECO:0000313" key="14">
    <source>
        <dbReference type="EMBL" id="GGC36581.1"/>
    </source>
</evidence>
<evidence type="ECO:0000256" key="1">
    <source>
        <dbReference type="ARBA" id="ARBA00005715"/>
    </source>
</evidence>
<evidence type="ECO:0000256" key="6">
    <source>
        <dbReference type="ARBA" id="ARBA00022777"/>
    </source>
</evidence>
<gene>
    <name evidence="14" type="ORF">GCM10010974_18710</name>
</gene>
<evidence type="ECO:0000313" key="15">
    <source>
        <dbReference type="Proteomes" id="UP000632322"/>
    </source>
</evidence>
<dbReference type="SUPFAM" id="SSF142764">
    <property type="entry name" value="YgbK-like"/>
    <property type="match status" value="1"/>
</dbReference>
<dbReference type="PANTHER" id="PTHR30004">
    <property type="entry name" value="4-HYDROXYTHREONINE-4-PHOSPHATE DEHYDROGENASE"/>
    <property type="match status" value="1"/>
</dbReference>
<name>A0ABQ1M8R4_9MICO</name>
<evidence type="ECO:0008006" key="16">
    <source>
        <dbReference type="Google" id="ProtNLM"/>
    </source>
</evidence>
<reference evidence="15" key="1">
    <citation type="journal article" date="2019" name="Int. J. Syst. Evol. Microbiol.">
        <title>The Global Catalogue of Microorganisms (GCM) 10K type strain sequencing project: providing services to taxonomists for standard genome sequencing and annotation.</title>
        <authorList>
            <consortium name="The Broad Institute Genomics Platform"/>
            <consortium name="The Broad Institute Genome Sequencing Center for Infectious Disease"/>
            <person name="Wu L."/>
            <person name="Ma J."/>
        </authorList>
    </citation>
    <scope>NUCLEOTIDE SEQUENCE [LARGE SCALE GENOMIC DNA]</scope>
    <source>
        <strain evidence="15">CGMCC 1.15472</strain>
    </source>
</reference>
<dbReference type="RefSeq" id="WP_181271325.1">
    <property type="nucleotide sequence ID" value="NZ_BMJG01000005.1"/>
</dbReference>
<evidence type="ECO:0000256" key="8">
    <source>
        <dbReference type="ARBA" id="ARBA00023002"/>
    </source>
</evidence>
<comment type="similarity">
    <text evidence="2">Belongs to the PdxA family. PdxA2 subfamily.</text>
</comment>
<accession>A0ABQ1M8R4</accession>
<feature type="compositionally biased region" description="Low complexity" evidence="11">
    <location>
        <begin position="289"/>
        <end position="304"/>
    </location>
</feature>
<keyword evidence="4" id="KW-0479">Metal-binding</keyword>
<keyword evidence="5" id="KW-0547">Nucleotide-binding</keyword>